<comment type="similarity">
    <text evidence="1">Belongs to the iron-containing alcohol dehydrogenase family.</text>
</comment>
<evidence type="ECO:0000313" key="5">
    <source>
        <dbReference type="EMBL" id="WSE27138.1"/>
    </source>
</evidence>
<name>A0ABZ1I011_9PSEU</name>
<accession>A0ABZ1I011</accession>
<evidence type="ECO:0000259" key="3">
    <source>
        <dbReference type="Pfam" id="PF00465"/>
    </source>
</evidence>
<protein>
    <submittedName>
        <fullName evidence="5">Iron-containing alcohol dehydrogenase family protein</fullName>
    </submittedName>
</protein>
<keyword evidence="2" id="KW-0560">Oxidoreductase</keyword>
<dbReference type="Pfam" id="PF00465">
    <property type="entry name" value="Fe-ADH"/>
    <property type="match status" value="1"/>
</dbReference>
<dbReference type="InterPro" id="IPR056798">
    <property type="entry name" value="ADH_Fe_C"/>
</dbReference>
<dbReference type="Pfam" id="PF25137">
    <property type="entry name" value="ADH_Fe_C"/>
    <property type="match status" value="1"/>
</dbReference>
<dbReference type="PANTHER" id="PTHR11496:SF102">
    <property type="entry name" value="ALCOHOL DEHYDROGENASE 4"/>
    <property type="match status" value="1"/>
</dbReference>
<evidence type="ECO:0000256" key="1">
    <source>
        <dbReference type="ARBA" id="ARBA00007358"/>
    </source>
</evidence>
<sequence>MFRYDQARQVLTVGAGTIATVPGELTALSARSVCLVGSPRSLASAAGRATREALQGFEVRHEFGKIAPHAPITDTEAMARQLRDDPPDALVAVGGGSVSDTAKALSILLSEGFPLEAKCSTFTPPDVLRHVQLDQPKIPVVTIPTTLSGAEVTPGGGATDARGIKRVFWDQKVASRVVVYDPELFTDVPAELLLTTGMNGLAHCAEALYSKSASPFTDALAAEGARRFATTLPSIGGATGPLPVDLLEDALTAAAIGGLVISNARVGLHHAVCHVLGAAYGVPHGVANSVMLPYVLEYNHDHTEAKQAILARALGDGLGETGSAAVLAALVQRRSGVPRTLADTGLAESDLPRVAEEVMQDRGLFFNPKRVPDADAVLGVLRHAWSGTVTGAA</sequence>
<evidence type="ECO:0000313" key="6">
    <source>
        <dbReference type="Proteomes" id="UP001330812"/>
    </source>
</evidence>
<reference evidence="5 6" key="1">
    <citation type="journal article" date="2015" name="Int. J. Syst. Evol. Microbiol.">
        <title>Amycolatopsis rhabdoformis sp. nov., an actinomycete isolated from a tropical forest soil.</title>
        <authorList>
            <person name="Souza W.R."/>
            <person name="Silva R.E."/>
            <person name="Goodfellow M."/>
            <person name="Busarakam K."/>
            <person name="Figueiro F.S."/>
            <person name="Ferreira D."/>
            <person name="Rodrigues-Filho E."/>
            <person name="Moraes L.A.B."/>
            <person name="Zucchi T.D."/>
        </authorList>
    </citation>
    <scope>NUCLEOTIDE SEQUENCE [LARGE SCALE GENOMIC DNA]</scope>
    <source>
        <strain evidence="5 6">NCIMB 14900</strain>
    </source>
</reference>
<dbReference type="Gene3D" id="1.20.1090.10">
    <property type="entry name" value="Dehydroquinate synthase-like - alpha domain"/>
    <property type="match status" value="1"/>
</dbReference>
<proteinExistence type="inferred from homology"/>
<dbReference type="InterPro" id="IPR039697">
    <property type="entry name" value="Alcohol_dehydrogenase_Fe"/>
</dbReference>
<gene>
    <name evidence="5" type="ORF">VSH64_30265</name>
</gene>
<dbReference type="CDD" id="cd08551">
    <property type="entry name" value="Fe-ADH"/>
    <property type="match status" value="1"/>
</dbReference>
<evidence type="ECO:0000259" key="4">
    <source>
        <dbReference type="Pfam" id="PF25137"/>
    </source>
</evidence>
<organism evidence="5 6">
    <name type="scientific">Amycolatopsis rhabdoformis</name>
    <dbReference type="NCBI Taxonomy" id="1448059"/>
    <lineage>
        <taxon>Bacteria</taxon>
        <taxon>Bacillati</taxon>
        <taxon>Actinomycetota</taxon>
        <taxon>Actinomycetes</taxon>
        <taxon>Pseudonocardiales</taxon>
        <taxon>Pseudonocardiaceae</taxon>
        <taxon>Amycolatopsis</taxon>
    </lineage>
</organism>
<keyword evidence="6" id="KW-1185">Reference proteome</keyword>
<dbReference type="EMBL" id="CP142149">
    <property type="protein sequence ID" value="WSE27138.1"/>
    <property type="molecule type" value="Genomic_DNA"/>
</dbReference>
<dbReference type="InterPro" id="IPR001670">
    <property type="entry name" value="ADH_Fe/GldA"/>
</dbReference>
<dbReference type="SUPFAM" id="SSF56796">
    <property type="entry name" value="Dehydroquinate synthase-like"/>
    <property type="match status" value="1"/>
</dbReference>
<feature type="domain" description="Fe-containing alcohol dehydrogenase-like C-terminal" evidence="4">
    <location>
        <begin position="195"/>
        <end position="384"/>
    </location>
</feature>
<feature type="domain" description="Alcohol dehydrogenase iron-type/glycerol dehydrogenase GldA" evidence="3">
    <location>
        <begin position="12"/>
        <end position="182"/>
    </location>
</feature>
<dbReference type="RefSeq" id="WP_326566148.1">
    <property type="nucleotide sequence ID" value="NZ_CP142149.1"/>
</dbReference>
<dbReference type="Proteomes" id="UP001330812">
    <property type="component" value="Chromosome"/>
</dbReference>
<dbReference type="Gene3D" id="3.40.50.1970">
    <property type="match status" value="1"/>
</dbReference>
<dbReference type="PANTHER" id="PTHR11496">
    <property type="entry name" value="ALCOHOL DEHYDROGENASE"/>
    <property type="match status" value="1"/>
</dbReference>
<evidence type="ECO:0000256" key="2">
    <source>
        <dbReference type="ARBA" id="ARBA00023002"/>
    </source>
</evidence>